<accession>K1LCS9</accession>
<dbReference type="InterPro" id="IPR052354">
    <property type="entry name" value="Cell_Wall_Dynamics_Protein"/>
</dbReference>
<feature type="transmembrane region" description="Helical" evidence="1">
    <location>
        <begin position="236"/>
        <end position="253"/>
    </location>
</feature>
<reference evidence="4 5" key="1">
    <citation type="journal article" date="2012" name="J. Bacteriol.">
        <title>Draft Genome Sequence of Cecembia lonarensis Strain LW9T, Isolated from Lonar Lake, a Haloalkaline Lake in India.</title>
        <authorList>
            <person name="Shivaji S."/>
            <person name="Ara S."/>
            <person name="Singh A."/>
            <person name="Pinnaka A.K."/>
        </authorList>
    </citation>
    <scope>NUCLEOTIDE SEQUENCE [LARGE SCALE GENOMIC DNA]</scope>
    <source>
        <strain evidence="4 5">LW9</strain>
    </source>
</reference>
<keyword evidence="1" id="KW-0812">Transmembrane</keyword>
<feature type="transmembrane region" description="Helical" evidence="1">
    <location>
        <begin position="176"/>
        <end position="195"/>
    </location>
</feature>
<dbReference type="AlphaFoldDB" id="K1LCS9"/>
<dbReference type="PANTHER" id="PTHR34408:SF1">
    <property type="entry name" value="GLYCOSYL HYDROLASE FAMILY 19 DOMAIN-CONTAINING PROTEIN HI_1415"/>
    <property type="match status" value="1"/>
</dbReference>
<sequence length="258" mass="29129">MIVKQFVLTVLLTAFSLTAFATDYYKAKTTLNIRSGAGTGYSILFTIGKGEEVEIISKKNDWFEIKYNENTGYAFSKYLEFSHSLDNGLSSETEMNTRNKHQNWVFGVVIVSVLMIIILLLIGRNKKEIRTESRESIKYSKGVITDETLNKSTAFDNRQVADMFETSKMAKKEPSLFIYGLIFSLVGLVIGYLIYGKVPWLGEYIRPDVFFGINGNDDDFESMIRNAIIEPIRQKILISAIIGGIVGLVIALLKRQKS</sequence>
<keyword evidence="1" id="KW-1133">Transmembrane helix</keyword>
<dbReference type="Proteomes" id="UP000004478">
    <property type="component" value="Unassembled WGS sequence"/>
</dbReference>
<dbReference type="OrthoDB" id="978645at2"/>
<name>K1LCS9_CECL9</name>
<evidence type="ECO:0000256" key="2">
    <source>
        <dbReference type="SAM" id="SignalP"/>
    </source>
</evidence>
<keyword evidence="5" id="KW-1185">Reference proteome</keyword>
<keyword evidence="2" id="KW-0732">Signal</keyword>
<dbReference type="RefSeq" id="WP_009186215.1">
    <property type="nucleotide sequence ID" value="NZ_AMGM01000064.1"/>
</dbReference>
<feature type="transmembrane region" description="Helical" evidence="1">
    <location>
        <begin position="104"/>
        <end position="123"/>
    </location>
</feature>
<dbReference type="EMBL" id="AMGM01000064">
    <property type="protein sequence ID" value="EKB48198.1"/>
    <property type="molecule type" value="Genomic_DNA"/>
</dbReference>
<dbReference type="InterPro" id="IPR003646">
    <property type="entry name" value="SH3-like_bac-type"/>
</dbReference>
<dbReference type="PROSITE" id="PS51781">
    <property type="entry name" value="SH3B"/>
    <property type="match status" value="1"/>
</dbReference>
<evidence type="ECO:0000256" key="1">
    <source>
        <dbReference type="SAM" id="Phobius"/>
    </source>
</evidence>
<dbReference type="Gene3D" id="2.30.30.40">
    <property type="entry name" value="SH3 Domains"/>
    <property type="match status" value="1"/>
</dbReference>
<dbReference type="Pfam" id="PF08239">
    <property type="entry name" value="SH3_3"/>
    <property type="match status" value="1"/>
</dbReference>
<evidence type="ECO:0000313" key="4">
    <source>
        <dbReference type="EMBL" id="EKB48198.1"/>
    </source>
</evidence>
<protein>
    <submittedName>
        <fullName evidence="4">Bacterial SH3 domain protein</fullName>
    </submittedName>
</protein>
<evidence type="ECO:0000259" key="3">
    <source>
        <dbReference type="PROSITE" id="PS51781"/>
    </source>
</evidence>
<dbReference type="PANTHER" id="PTHR34408">
    <property type="entry name" value="FAMILY PROTEIN, PUTATIVE-RELATED"/>
    <property type="match status" value="1"/>
</dbReference>
<evidence type="ECO:0000313" key="5">
    <source>
        <dbReference type="Proteomes" id="UP000004478"/>
    </source>
</evidence>
<feature type="chain" id="PRO_5003847581" evidence="2">
    <location>
        <begin position="22"/>
        <end position="258"/>
    </location>
</feature>
<dbReference type="SMART" id="SM00287">
    <property type="entry name" value="SH3b"/>
    <property type="match status" value="1"/>
</dbReference>
<gene>
    <name evidence="4" type="ORF">B879_03197</name>
</gene>
<keyword evidence="1" id="KW-0472">Membrane</keyword>
<organism evidence="4 5">
    <name type="scientific">Cecembia lonarensis (strain CCUG 58316 / KCTC 22772 / LW9)</name>
    <dbReference type="NCBI Taxonomy" id="1225176"/>
    <lineage>
        <taxon>Bacteria</taxon>
        <taxon>Pseudomonadati</taxon>
        <taxon>Bacteroidota</taxon>
        <taxon>Cytophagia</taxon>
        <taxon>Cytophagales</taxon>
        <taxon>Cyclobacteriaceae</taxon>
        <taxon>Cecembia</taxon>
    </lineage>
</organism>
<feature type="domain" description="SH3b" evidence="3">
    <location>
        <begin position="20"/>
        <end position="83"/>
    </location>
</feature>
<feature type="signal peptide" evidence="2">
    <location>
        <begin position="1"/>
        <end position="21"/>
    </location>
</feature>
<comment type="caution">
    <text evidence="4">The sequence shown here is derived from an EMBL/GenBank/DDBJ whole genome shotgun (WGS) entry which is preliminary data.</text>
</comment>
<proteinExistence type="predicted"/>